<evidence type="ECO:0000313" key="2">
    <source>
        <dbReference type="EMBL" id="SBS96317.1"/>
    </source>
</evidence>
<evidence type="ECO:0000256" key="1">
    <source>
        <dbReference type="SAM" id="MobiDB-lite"/>
    </source>
</evidence>
<protein>
    <submittedName>
        <fullName evidence="2">Uncharacterized protein</fullName>
    </submittedName>
</protein>
<accession>A0A1A8WWP5</accession>
<dbReference type="AlphaFoldDB" id="A0A1A8WWP5"/>
<name>A0A1A8WWP5_PLAOA</name>
<reference evidence="3" key="1">
    <citation type="submission" date="2016-05" db="EMBL/GenBank/DDBJ databases">
        <authorList>
            <person name="Naeem Raeece"/>
        </authorList>
    </citation>
    <scope>NUCLEOTIDE SEQUENCE [LARGE SCALE GENOMIC DNA]</scope>
</reference>
<dbReference type="Proteomes" id="UP000078546">
    <property type="component" value="Unassembled WGS sequence"/>
</dbReference>
<proteinExistence type="predicted"/>
<dbReference type="EMBL" id="FLQV01000590">
    <property type="protein sequence ID" value="SBS96317.1"/>
    <property type="molecule type" value="Genomic_DNA"/>
</dbReference>
<sequence>MLPLSTATLRHVVHEARTVEVKIFPYMNLLRKVSTHSSFLTIWLRNNKNTLRCMSTYKSIEQCLNEMKKRGDDVNVLSLVISNNNLCYCLLKKKMIKKIGLINIKKDFYPYNQSPVSTKRGKTTFEKDHLRYNYDKEENPLSFNIREILSVLNFIKLYSNREEKSSTLQAKDNSGENTNPEEHEKSRYNDIEHERVEVQKLMEEHERVAGSKHTKRMSLQQSDHFEGIRVKEKEEWIIGIEKVNEKYEKNKIKEKILSVIVYFLQSIFHCKIIFFCPKEARKYFSNKCNHHFNSREETYNYIKKKIQDFPSVEKNVNNLNCLFSDCYLISLYTYRFYMHEVVKNNRKIFKYLEKEVRRNRSFNNILQTLKKTEDEKCKLDLSHLLRDRISRVVENEAYRLVDRLLMEVAYGSRLWKPRMEATYGSHVWKPRMEATSGSHLKIIFLVNMKCSIYEELKGG</sequence>
<feature type="compositionally biased region" description="Polar residues" evidence="1">
    <location>
        <begin position="166"/>
        <end position="178"/>
    </location>
</feature>
<feature type="region of interest" description="Disordered" evidence="1">
    <location>
        <begin position="165"/>
        <end position="187"/>
    </location>
</feature>
<gene>
    <name evidence="2" type="ORF">POVCU1_032040</name>
</gene>
<organism evidence="2 3">
    <name type="scientific">Plasmodium ovale curtisi</name>
    <dbReference type="NCBI Taxonomy" id="864141"/>
    <lineage>
        <taxon>Eukaryota</taxon>
        <taxon>Sar</taxon>
        <taxon>Alveolata</taxon>
        <taxon>Apicomplexa</taxon>
        <taxon>Aconoidasida</taxon>
        <taxon>Haemosporida</taxon>
        <taxon>Plasmodiidae</taxon>
        <taxon>Plasmodium</taxon>
        <taxon>Plasmodium (Plasmodium)</taxon>
    </lineage>
</organism>
<evidence type="ECO:0000313" key="3">
    <source>
        <dbReference type="Proteomes" id="UP000078546"/>
    </source>
</evidence>